<accession>A0ABT1FB67</accession>
<reference evidence="2 3" key="1">
    <citation type="submission" date="2022-06" db="EMBL/GenBank/DDBJ databases">
        <title>Dyella sp. Sa strain:Sa Genome sequencing.</title>
        <authorList>
            <person name="Park S."/>
        </authorList>
    </citation>
    <scope>NUCLEOTIDE SEQUENCE [LARGE SCALE GENOMIC DNA]</scope>
    <source>
        <strain evidence="2 3">Sa</strain>
    </source>
</reference>
<keyword evidence="3" id="KW-1185">Reference proteome</keyword>
<protein>
    <submittedName>
        <fullName evidence="2">Uncharacterized protein</fullName>
    </submittedName>
</protein>
<evidence type="ECO:0000313" key="2">
    <source>
        <dbReference type="EMBL" id="MCP1374625.1"/>
    </source>
</evidence>
<dbReference type="RefSeq" id="WP_253566423.1">
    <property type="nucleotide sequence ID" value="NZ_JAMZEK010000002.1"/>
</dbReference>
<evidence type="ECO:0000256" key="1">
    <source>
        <dbReference type="SAM" id="SignalP"/>
    </source>
</evidence>
<dbReference type="EMBL" id="JAMZEK010000002">
    <property type="protein sequence ID" value="MCP1374625.1"/>
    <property type="molecule type" value="Genomic_DNA"/>
</dbReference>
<feature type="chain" id="PRO_5045172597" evidence="1">
    <location>
        <begin position="20"/>
        <end position="171"/>
    </location>
</feature>
<proteinExistence type="predicted"/>
<comment type="caution">
    <text evidence="2">The sequence shown here is derived from an EMBL/GenBank/DDBJ whole genome shotgun (WGS) entry which is preliminary data.</text>
</comment>
<feature type="signal peptide" evidence="1">
    <location>
        <begin position="1"/>
        <end position="19"/>
    </location>
</feature>
<dbReference type="Proteomes" id="UP001204615">
    <property type="component" value="Unassembled WGS sequence"/>
</dbReference>
<organism evidence="2 3">
    <name type="scientific">Dyella lutea</name>
    <dbReference type="NCBI Taxonomy" id="2950441"/>
    <lineage>
        <taxon>Bacteria</taxon>
        <taxon>Pseudomonadati</taxon>
        <taxon>Pseudomonadota</taxon>
        <taxon>Gammaproteobacteria</taxon>
        <taxon>Lysobacterales</taxon>
        <taxon>Rhodanobacteraceae</taxon>
        <taxon>Dyella</taxon>
    </lineage>
</organism>
<keyword evidence="1" id="KW-0732">Signal</keyword>
<sequence>MLIRFAAALLLLWSAAAAAGEFKATHLSADNTTLALTTAHAATVSAPSLPDQVEFGSPQVSPDQSHVGWLALEANCCTSYAVPMTLVVMDGQHRVRKFVGNGLPIFDWCFLPDSKSVAYMQTVLHGTNFEHFERRSLDDGRLLAEYDYPDDPSENASARRNAPAWVECVPQ</sequence>
<name>A0ABT1FB67_9GAMM</name>
<evidence type="ECO:0000313" key="3">
    <source>
        <dbReference type="Proteomes" id="UP001204615"/>
    </source>
</evidence>
<gene>
    <name evidence="2" type="ORF">NC595_11175</name>
</gene>